<dbReference type="AlphaFoldDB" id="K9WVA2"/>
<dbReference type="Pfam" id="PF01476">
    <property type="entry name" value="LysM"/>
    <property type="match status" value="1"/>
</dbReference>
<dbReference type="eggNOG" id="COG1652">
    <property type="taxonomic scope" value="Bacteria"/>
</dbReference>
<dbReference type="STRING" id="56107.Cylst_1142"/>
<dbReference type="InterPro" id="IPR036779">
    <property type="entry name" value="LysM_dom_sf"/>
</dbReference>
<name>K9WVA2_9NOST</name>
<dbReference type="KEGG" id="csg:Cylst_1142"/>
<keyword evidence="1" id="KW-0812">Transmembrane</keyword>
<dbReference type="PROSITE" id="PS51782">
    <property type="entry name" value="LYSM"/>
    <property type="match status" value="1"/>
</dbReference>
<dbReference type="SUPFAM" id="SSF54106">
    <property type="entry name" value="LysM domain"/>
    <property type="match status" value="1"/>
</dbReference>
<dbReference type="SMART" id="SM00257">
    <property type="entry name" value="LysM"/>
    <property type="match status" value="1"/>
</dbReference>
<dbReference type="Gene3D" id="3.10.350.10">
    <property type="entry name" value="LysM domain"/>
    <property type="match status" value="1"/>
</dbReference>
<protein>
    <submittedName>
        <fullName evidence="3">LysM domain-containing protein</fullName>
    </submittedName>
</protein>
<evidence type="ECO:0000313" key="4">
    <source>
        <dbReference type="Proteomes" id="UP000010475"/>
    </source>
</evidence>
<dbReference type="CDD" id="cd00118">
    <property type="entry name" value="LysM"/>
    <property type="match status" value="1"/>
</dbReference>
<dbReference type="OrthoDB" id="495264at2"/>
<keyword evidence="1" id="KW-0472">Membrane</keyword>
<evidence type="ECO:0000313" key="3">
    <source>
        <dbReference type="EMBL" id="AFZ23447.1"/>
    </source>
</evidence>
<dbReference type="InterPro" id="IPR018392">
    <property type="entry name" value="LysM"/>
</dbReference>
<sequence>MNLKLNCPVCGYQEIESNTCPNCDTDLSLLRMLQELPQRENSLLAKFAGWPLGFALLILILGMGLGAYGSFLVVQPNLYIATISPRNPVVMSSASPKPAASPAIAPEKPPKSNTYIVQAGDSLSAIAEKFCVKGTSWQVIAKANPQLKGRENDLEVGDQLKIPNCQEAN</sequence>
<dbReference type="RefSeq" id="WP_015206703.1">
    <property type="nucleotide sequence ID" value="NC_019757.1"/>
</dbReference>
<evidence type="ECO:0000259" key="2">
    <source>
        <dbReference type="PROSITE" id="PS51782"/>
    </source>
</evidence>
<evidence type="ECO:0000256" key="1">
    <source>
        <dbReference type="SAM" id="Phobius"/>
    </source>
</evidence>
<feature type="transmembrane region" description="Helical" evidence="1">
    <location>
        <begin position="52"/>
        <end position="74"/>
    </location>
</feature>
<dbReference type="HOGENOM" id="CLU_1608935_0_0_3"/>
<reference evidence="3 4" key="1">
    <citation type="submission" date="2012-06" db="EMBL/GenBank/DDBJ databases">
        <title>Finished chromosome of genome of Cylindrospermum stagnale PCC 7417.</title>
        <authorList>
            <consortium name="US DOE Joint Genome Institute"/>
            <person name="Gugger M."/>
            <person name="Coursin T."/>
            <person name="Rippka R."/>
            <person name="Tandeau De Marsac N."/>
            <person name="Huntemann M."/>
            <person name="Wei C.-L."/>
            <person name="Han J."/>
            <person name="Detter J.C."/>
            <person name="Han C."/>
            <person name="Tapia R."/>
            <person name="Chen A."/>
            <person name="Kyrpides N."/>
            <person name="Mavromatis K."/>
            <person name="Markowitz V."/>
            <person name="Szeto E."/>
            <person name="Ivanova N."/>
            <person name="Pagani I."/>
            <person name="Pati A."/>
            <person name="Goodwin L."/>
            <person name="Nordberg H.P."/>
            <person name="Cantor M.N."/>
            <person name="Hua S.X."/>
            <person name="Woyke T."/>
            <person name="Kerfeld C.A."/>
        </authorList>
    </citation>
    <scope>NUCLEOTIDE SEQUENCE [LARGE SCALE GENOMIC DNA]</scope>
    <source>
        <strain evidence="3 4">PCC 7417</strain>
    </source>
</reference>
<keyword evidence="4" id="KW-1185">Reference proteome</keyword>
<keyword evidence="1" id="KW-1133">Transmembrane helix</keyword>
<proteinExistence type="predicted"/>
<accession>K9WVA2</accession>
<feature type="domain" description="LysM" evidence="2">
    <location>
        <begin position="113"/>
        <end position="162"/>
    </location>
</feature>
<dbReference type="Proteomes" id="UP000010475">
    <property type="component" value="Chromosome"/>
</dbReference>
<organism evidence="3 4">
    <name type="scientific">Cylindrospermum stagnale PCC 7417</name>
    <dbReference type="NCBI Taxonomy" id="56107"/>
    <lineage>
        <taxon>Bacteria</taxon>
        <taxon>Bacillati</taxon>
        <taxon>Cyanobacteriota</taxon>
        <taxon>Cyanophyceae</taxon>
        <taxon>Nostocales</taxon>
        <taxon>Nostocaceae</taxon>
        <taxon>Cylindrospermum</taxon>
    </lineage>
</organism>
<dbReference type="EMBL" id="CP003642">
    <property type="protein sequence ID" value="AFZ23447.1"/>
    <property type="molecule type" value="Genomic_DNA"/>
</dbReference>
<gene>
    <name evidence="3" type="ORF">Cylst_1142</name>
</gene>